<feature type="region of interest" description="Disordered" evidence="1">
    <location>
        <begin position="188"/>
        <end position="214"/>
    </location>
</feature>
<dbReference type="Gene3D" id="1.25.10.10">
    <property type="entry name" value="Leucine-rich Repeat Variant"/>
    <property type="match status" value="2"/>
</dbReference>
<reference evidence="2" key="1">
    <citation type="submission" date="2020-11" db="EMBL/GenBank/DDBJ databases">
        <authorList>
            <person name="Tran Van P."/>
        </authorList>
    </citation>
    <scope>NUCLEOTIDE SEQUENCE</scope>
</reference>
<dbReference type="OrthoDB" id="247006at2759"/>
<name>A0A7R9GBI4_9CRUS</name>
<accession>A0A7R9GBI4</accession>
<evidence type="ECO:0008006" key="4">
    <source>
        <dbReference type="Google" id="ProtNLM"/>
    </source>
</evidence>
<keyword evidence="3" id="KW-1185">Reference proteome</keyword>
<evidence type="ECO:0000313" key="3">
    <source>
        <dbReference type="Proteomes" id="UP000678499"/>
    </source>
</evidence>
<dbReference type="InterPro" id="IPR038905">
    <property type="entry name" value="ARMC2"/>
</dbReference>
<dbReference type="PANTHER" id="PTHR21356:SF1">
    <property type="entry name" value="ARMADILLO REPEAT-CONTAINING PROTEIN 2"/>
    <property type="match status" value="1"/>
</dbReference>
<evidence type="ECO:0000313" key="2">
    <source>
        <dbReference type="EMBL" id="CAD7276245.1"/>
    </source>
</evidence>
<sequence>MAQGRRDADYAMDIVSQRKWSSEIINEARNAMRAIDTRRPFTPQANSRTLFGSSFRNHNGRPPSQFSLRSLDLADSRPVSGIFRLQPLQGVHTAQTVSSFPHRFVPKLPVLDLNSSGSFRRTSRRSSLGNLAEETGSTEEEIIDLDLVNGRKAFSGPRERTPHFPGLNVGNSSYAGMPIGNVEKKLPKRHERNRTSSGSTAVLHPPSVPKKQQISEQPGDFLETKLRPLVESIEKSGSSAAQICRQIYVLLNDEGYFENTGNRKRRTPVVKMLSGLVDHEDPHFLLHLARILLALRLRGNNLTNVWKLVFKIARCDKNDAYFLEDSAVDLIVTSIGSLDPVEEAEACVYAYGAVKFLTTNPSLLPHLTKAGLLPLMVLHVRLIAAERQALTPCREQMGQVLYQLTAGFRNVVGGTAKEVASSGVMQHLVTVAELFSRDVDIVSNMSRIFSVLAADESCCDAMTSPDLASKFLPTYSQFLSKYPGRQDVVVRIAYVLGNLMAKSNVARASYFDIPGSADSLLDLLAIYIRKDVASATPQAQNDEDFVGGDGSSGTPTDVIIKVIRVLANMSIDEKVGVALGGNHRCIDHLLAVVRHKEVAFGPELETIGRREDTEAVLSALAAMNNLAFYCAGIEDSAVYQRSTEITEFFDFLIGVLDSDNREAVYSACGVLVNMMTDPASRTVLKDLNGMNRLTQVLKHLGAGDWQLASLVVQVLWNACAGLEYPADYIGEEEADELMDVLEDHLEAKETGAAYYADFCVVADQFLDRLDGDESVEE</sequence>
<dbReference type="InterPro" id="IPR016024">
    <property type="entry name" value="ARM-type_fold"/>
</dbReference>
<evidence type="ECO:0000256" key="1">
    <source>
        <dbReference type="SAM" id="MobiDB-lite"/>
    </source>
</evidence>
<organism evidence="2">
    <name type="scientific">Notodromas monacha</name>
    <dbReference type="NCBI Taxonomy" id="399045"/>
    <lineage>
        <taxon>Eukaryota</taxon>
        <taxon>Metazoa</taxon>
        <taxon>Ecdysozoa</taxon>
        <taxon>Arthropoda</taxon>
        <taxon>Crustacea</taxon>
        <taxon>Oligostraca</taxon>
        <taxon>Ostracoda</taxon>
        <taxon>Podocopa</taxon>
        <taxon>Podocopida</taxon>
        <taxon>Cypridocopina</taxon>
        <taxon>Cypridoidea</taxon>
        <taxon>Cyprididae</taxon>
        <taxon>Notodromas</taxon>
    </lineage>
</organism>
<dbReference type="EMBL" id="OA882619">
    <property type="protein sequence ID" value="CAD7276245.1"/>
    <property type="molecule type" value="Genomic_DNA"/>
</dbReference>
<dbReference type="AlphaFoldDB" id="A0A7R9GBI4"/>
<dbReference type="EMBL" id="CAJPEX010000582">
    <property type="protein sequence ID" value="CAG0916397.1"/>
    <property type="molecule type" value="Genomic_DNA"/>
</dbReference>
<gene>
    <name evidence="2" type="ORF">NMOB1V02_LOCUS4017</name>
</gene>
<dbReference type="InterPro" id="IPR011989">
    <property type="entry name" value="ARM-like"/>
</dbReference>
<dbReference type="Proteomes" id="UP000678499">
    <property type="component" value="Unassembled WGS sequence"/>
</dbReference>
<dbReference type="PANTHER" id="PTHR21356">
    <property type="entry name" value="ARMADILLO REPEAT CONTAINING 2"/>
    <property type="match status" value="1"/>
</dbReference>
<dbReference type="SUPFAM" id="SSF48371">
    <property type="entry name" value="ARM repeat"/>
    <property type="match status" value="2"/>
</dbReference>
<dbReference type="GO" id="GO:0044782">
    <property type="term" value="P:cilium organization"/>
    <property type="evidence" value="ECO:0007669"/>
    <property type="project" value="TreeGrafter"/>
</dbReference>
<proteinExistence type="predicted"/>
<protein>
    <recommendedName>
        <fullName evidence="4">Armadillo repeat-containing protein 2</fullName>
    </recommendedName>
</protein>